<dbReference type="OrthoDB" id="794798at2"/>
<keyword evidence="2" id="KW-1185">Reference proteome</keyword>
<evidence type="ECO:0000313" key="2">
    <source>
        <dbReference type="Proteomes" id="UP000031246"/>
    </source>
</evidence>
<sequence>MLDKKTIINLMYRPGWNSDQEDCRDLEKILVQTLRISDDTTEILEICEALGMKGSLFVTPVLMAKMAVTVDKTRHSYFMATLAMIMSRMQGWQPGPDKDFFNPEWWQIKWKGGNQRFISFIALLAGAGADSAFDEGKMEELAELFIPEMNVDLDPYLTFKELRLLSPDWDPSEDLKLIRDAVEEDQLMAQVHDESLISKNEDTQVSDNIMDMHVDYLVTKLGLHHDFDHYHYLLRIALILNQPKANH</sequence>
<organism evidence="1 2">
    <name type="scientific">Pedobacter kyungheensis</name>
    <dbReference type="NCBI Taxonomy" id="1069985"/>
    <lineage>
        <taxon>Bacteria</taxon>
        <taxon>Pseudomonadati</taxon>
        <taxon>Bacteroidota</taxon>
        <taxon>Sphingobacteriia</taxon>
        <taxon>Sphingobacteriales</taxon>
        <taxon>Sphingobacteriaceae</taxon>
        <taxon>Pedobacter</taxon>
    </lineage>
</organism>
<dbReference type="EMBL" id="JSYN01000021">
    <property type="protein sequence ID" value="KIA92260.1"/>
    <property type="molecule type" value="Genomic_DNA"/>
</dbReference>
<proteinExistence type="predicted"/>
<accession>A0A0C1DE99</accession>
<reference evidence="1 2" key="1">
    <citation type="submission" date="2014-10" db="EMBL/GenBank/DDBJ databases">
        <title>Pedobacter Kyungheensis.</title>
        <authorList>
            <person name="Anderson B.M."/>
            <person name="Newman J.D."/>
        </authorList>
    </citation>
    <scope>NUCLEOTIDE SEQUENCE [LARGE SCALE GENOMIC DNA]</scope>
    <source>
        <strain evidence="1 2">KACC 16221</strain>
    </source>
</reference>
<dbReference type="AlphaFoldDB" id="A0A0C1DE99"/>
<comment type="caution">
    <text evidence="1">The sequence shown here is derived from an EMBL/GenBank/DDBJ whole genome shotgun (WGS) entry which is preliminary data.</text>
</comment>
<dbReference type="Proteomes" id="UP000031246">
    <property type="component" value="Unassembled WGS sequence"/>
</dbReference>
<gene>
    <name evidence="1" type="ORF">OC25_17655</name>
</gene>
<dbReference type="RefSeq" id="WP_039478777.1">
    <property type="nucleotide sequence ID" value="NZ_JSYN01000021.1"/>
</dbReference>
<evidence type="ECO:0000313" key="1">
    <source>
        <dbReference type="EMBL" id="KIA92260.1"/>
    </source>
</evidence>
<name>A0A0C1DE99_9SPHI</name>
<protein>
    <submittedName>
        <fullName evidence="1">Uncharacterized protein</fullName>
    </submittedName>
</protein>